<protein>
    <submittedName>
        <fullName evidence="1">Uncharacterized protein</fullName>
    </submittedName>
</protein>
<reference evidence="1 2" key="1">
    <citation type="submission" date="2017-04" db="EMBL/GenBank/DDBJ databases">
        <authorList>
            <person name="Afonso C.L."/>
            <person name="Miller P.J."/>
            <person name="Scott M.A."/>
            <person name="Spackman E."/>
            <person name="Goraichik I."/>
            <person name="Dimitrov K.M."/>
            <person name="Suarez D.L."/>
            <person name="Swayne D.E."/>
        </authorList>
    </citation>
    <scope>NUCLEOTIDE SEQUENCE [LARGE SCALE GENOMIC DNA]</scope>
    <source>
        <strain evidence="1 2">CGMCC 1.10972</strain>
    </source>
</reference>
<evidence type="ECO:0000313" key="1">
    <source>
        <dbReference type="EMBL" id="SMC98882.1"/>
    </source>
</evidence>
<dbReference type="OrthoDB" id="7917037at2"/>
<keyword evidence="2" id="KW-1185">Reference proteome</keyword>
<sequence length="138" mass="15384">MNKHVGVDTEINEMIALADDVSERAESWADGIADWMTLMHLTPFVLGVRVPKLIAETRVYSPFDREETRLAVCEKVEAVVEGAFALQLSCYASLLQFQASAMEGRFLMSDVRRSFDEISSSALTPAVERLRSNAERLG</sequence>
<accession>A0A1W2DPF8</accession>
<dbReference type="RefSeq" id="WP_084411492.1">
    <property type="nucleotide sequence ID" value="NZ_FWXR01000016.1"/>
</dbReference>
<dbReference type="Proteomes" id="UP000192656">
    <property type="component" value="Unassembled WGS sequence"/>
</dbReference>
<dbReference type="EMBL" id="FWXR01000016">
    <property type="protein sequence ID" value="SMC98882.1"/>
    <property type="molecule type" value="Genomic_DNA"/>
</dbReference>
<dbReference type="AlphaFoldDB" id="A0A1W2DPF8"/>
<organism evidence="1 2">
    <name type="scientific">Fulvimarina manganoxydans</name>
    <dbReference type="NCBI Taxonomy" id="937218"/>
    <lineage>
        <taxon>Bacteria</taxon>
        <taxon>Pseudomonadati</taxon>
        <taxon>Pseudomonadota</taxon>
        <taxon>Alphaproteobacteria</taxon>
        <taxon>Hyphomicrobiales</taxon>
        <taxon>Aurantimonadaceae</taxon>
        <taxon>Fulvimarina</taxon>
    </lineage>
</organism>
<proteinExistence type="predicted"/>
<evidence type="ECO:0000313" key="2">
    <source>
        <dbReference type="Proteomes" id="UP000192656"/>
    </source>
</evidence>
<name>A0A1W2DPF8_9HYPH</name>
<gene>
    <name evidence="1" type="ORF">SAMN06297251_11657</name>
</gene>